<feature type="domain" description="Aminotransferase class I/classII large" evidence="6">
    <location>
        <begin position="31"/>
        <end position="384"/>
    </location>
</feature>
<gene>
    <name evidence="7" type="ORF">dsat_1628</name>
</gene>
<dbReference type="Proteomes" id="UP000014975">
    <property type="component" value="Unassembled WGS sequence"/>
</dbReference>
<evidence type="ECO:0000256" key="5">
    <source>
        <dbReference type="ARBA" id="ARBA00022898"/>
    </source>
</evidence>
<sequence length="390" mass="42301">MRRAQRLARITPSVTLAINAKTQELKAQGRTVVSLAVGEPDFPTPDHIREAAKAAIDQNFTRYTPVPGIPELREKAAGYYERFYGVGAPRESVIICNGGKQALYNLFLALLDPGDEVLLPAPYWVSYPDMVALADASCVTVPAGPEKNYLVDASDLEAAWTPRTRAVILNSPSNPTGCCHTQEQLDAIAAWAVRRGVFVVSDEVYDRLVFAPAKPVTLSGWWAKHPENFAIIGALSKTFCMTGWRVGWCLAHPLLIKAMNTIQGQSTSNVCSITQKAALAALTGPWDIVEEMKTAFARRRDLVMKHIASWPGAVCPTPDGAFYAFPDVSALYTEETPNSAALCEKLLEEASVALVPGSAFGDDRCIRISYALDDATLDAAMQRIGAALTK</sequence>
<dbReference type="eggNOG" id="COG0436">
    <property type="taxonomic scope" value="Bacteria"/>
</dbReference>
<dbReference type="InterPro" id="IPR015424">
    <property type="entry name" value="PyrdxlP-dep_Trfase"/>
</dbReference>
<evidence type="ECO:0000313" key="8">
    <source>
        <dbReference type="Proteomes" id="UP000014975"/>
    </source>
</evidence>
<dbReference type="PANTHER" id="PTHR46383:SF1">
    <property type="entry name" value="ASPARTATE AMINOTRANSFERASE"/>
    <property type="match status" value="1"/>
</dbReference>
<accession>S7THJ6</accession>
<dbReference type="OrthoDB" id="9804474at2"/>
<dbReference type="Gene3D" id="3.40.640.10">
    <property type="entry name" value="Type I PLP-dependent aspartate aminotransferase-like (Major domain)"/>
    <property type="match status" value="1"/>
</dbReference>
<dbReference type="STRING" id="1121439.dsat_1628"/>
<dbReference type="GO" id="GO:0006520">
    <property type="term" value="P:amino acid metabolic process"/>
    <property type="evidence" value="ECO:0007669"/>
    <property type="project" value="InterPro"/>
</dbReference>
<dbReference type="Gene3D" id="3.90.1150.10">
    <property type="entry name" value="Aspartate Aminotransferase, domain 1"/>
    <property type="match status" value="1"/>
</dbReference>
<dbReference type="RefSeq" id="WP_020885514.1">
    <property type="nucleotide sequence ID" value="NZ_ATHI01000001.1"/>
</dbReference>
<dbReference type="InterPro" id="IPR050596">
    <property type="entry name" value="AspAT/PAT-like"/>
</dbReference>
<dbReference type="PATRIC" id="fig|1121439.3.peg.8"/>
<dbReference type="AlphaFoldDB" id="S7THJ6"/>
<evidence type="ECO:0000259" key="6">
    <source>
        <dbReference type="Pfam" id="PF00155"/>
    </source>
</evidence>
<dbReference type="GO" id="GO:0030170">
    <property type="term" value="F:pyridoxal phosphate binding"/>
    <property type="evidence" value="ECO:0007669"/>
    <property type="project" value="InterPro"/>
</dbReference>
<dbReference type="GO" id="GO:0008483">
    <property type="term" value="F:transaminase activity"/>
    <property type="evidence" value="ECO:0007669"/>
    <property type="project" value="UniProtKB-KW"/>
</dbReference>
<proteinExistence type="inferred from homology"/>
<dbReference type="EMBL" id="ATHI01000001">
    <property type="protein sequence ID" value="EPR36100.1"/>
    <property type="molecule type" value="Genomic_DNA"/>
</dbReference>
<evidence type="ECO:0000313" key="7">
    <source>
        <dbReference type="EMBL" id="EPR36100.1"/>
    </source>
</evidence>
<dbReference type="Pfam" id="PF00155">
    <property type="entry name" value="Aminotran_1_2"/>
    <property type="match status" value="1"/>
</dbReference>
<comment type="similarity">
    <text evidence="2">Belongs to the class-I pyridoxal-phosphate-dependent aminotransferase family.</text>
</comment>
<comment type="cofactor">
    <cofactor evidence="1">
        <name>pyridoxal 5'-phosphate</name>
        <dbReference type="ChEBI" id="CHEBI:597326"/>
    </cofactor>
</comment>
<keyword evidence="5" id="KW-0663">Pyridoxal phosphate</keyword>
<keyword evidence="8" id="KW-1185">Reference proteome</keyword>
<comment type="caution">
    <text evidence="7">The sequence shown here is derived from an EMBL/GenBank/DDBJ whole genome shotgun (WGS) entry which is preliminary data.</text>
</comment>
<dbReference type="CDD" id="cd00609">
    <property type="entry name" value="AAT_like"/>
    <property type="match status" value="1"/>
</dbReference>
<dbReference type="PANTHER" id="PTHR46383">
    <property type="entry name" value="ASPARTATE AMINOTRANSFERASE"/>
    <property type="match status" value="1"/>
</dbReference>
<dbReference type="FunFam" id="3.40.640.10:FF:000033">
    <property type="entry name" value="Aspartate aminotransferase"/>
    <property type="match status" value="1"/>
</dbReference>
<evidence type="ECO:0000256" key="2">
    <source>
        <dbReference type="ARBA" id="ARBA00007441"/>
    </source>
</evidence>
<dbReference type="InterPro" id="IPR015422">
    <property type="entry name" value="PyrdxlP-dep_Trfase_small"/>
</dbReference>
<dbReference type="PRINTS" id="PR00753">
    <property type="entry name" value="ACCSYNTHASE"/>
</dbReference>
<dbReference type="SUPFAM" id="SSF53383">
    <property type="entry name" value="PLP-dependent transferases"/>
    <property type="match status" value="1"/>
</dbReference>
<evidence type="ECO:0000256" key="4">
    <source>
        <dbReference type="ARBA" id="ARBA00022679"/>
    </source>
</evidence>
<organism evidence="7 8">
    <name type="scientific">Alkalidesulfovibrio alkalitolerans DSM 16529</name>
    <dbReference type="NCBI Taxonomy" id="1121439"/>
    <lineage>
        <taxon>Bacteria</taxon>
        <taxon>Pseudomonadati</taxon>
        <taxon>Thermodesulfobacteriota</taxon>
        <taxon>Desulfovibrionia</taxon>
        <taxon>Desulfovibrionales</taxon>
        <taxon>Desulfovibrionaceae</taxon>
        <taxon>Alkalidesulfovibrio</taxon>
    </lineage>
</organism>
<name>S7THJ6_9BACT</name>
<dbReference type="InterPro" id="IPR015421">
    <property type="entry name" value="PyrdxlP-dep_Trfase_major"/>
</dbReference>
<evidence type="ECO:0000256" key="3">
    <source>
        <dbReference type="ARBA" id="ARBA00022576"/>
    </source>
</evidence>
<reference evidence="7 8" key="1">
    <citation type="journal article" date="2013" name="Genome Announc.">
        <title>Draft genome sequences for three mercury-methylating, sulfate-reducing bacteria.</title>
        <authorList>
            <person name="Brown S.D."/>
            <person name="Hurt R.A.Jr."/>
            <person name="Gilmour C.C."/>
            <person name="Elias D.A."/>
        </authorList>
    </citation>
    <scope>NUCLEOTIDE SEQUENCE [LARGE SCALE GENOMIC DNA]</scope>
    <source>
        <strain evidence="7 8">DSM 16529</strain>
    </source>
</reference>
<protein>
    <submittedName>
        <fullName evidence="7">Aminotransferase class I and II</fullName>
    </submittedName>
</protein>
<keyword evidence="4 7" id="KW-0808">Transferase</keyword>
<evidence type="ECO:0000256" key="1">
    <source>
        <dbReference type="ARBA" id="ARBA00001933"/>
    </source>
</evidence>
<dbReference type="InterPro" id="IPR004839">
    <property type="entry name" value="Aminotransferase_I/II_large"/>
</dbReference>
<keyword evidence="3 7" id="KW-0032">Aminotransferase</keyword>